<comment type="similarity">
    <text evidence="1 3">Belongs to the D-isomer specific 2-hydroxyacid dehydrogenase family.</text>
</comment>
<dbReference type="Proteomes" id="UP000243579">
    <property type="component" value="Unassembled WGS sequence"/>
</dbReference>
<dbReference type="EMBL" id="JNBR01000502">
    <property type="protein sequence ID" value="OQR91766.1"/>
    <property type="molecule type" value="Genomic_DNA"/>
</dbReference>
<dbReference type="InterPro" id="IPR036291">
    <property type="entry name" value="NAD(P)-bd_dom_sf"/>
</dbReference>
<evidence type="ECO:0000256" key="3">
    <source>
        <dbReference type="RuleBase" id="RU003719"/>
    </source>
</evidence>
<dbReference type="GO" id="GO:0016618">
    <property type="term" value="F:hydroxypyruvate reductase [NAD(P)H] activity"/>
    <property type="evidence" value="ECO:0007669"/>
    <property type="project" value="TreeGrafter"/>
</dbReference>
<keyword evidence="2 3" id="KW-0560">Oxidoreductase</keyword>
<comment type="caution">
    <text evidence="6">The sequence shown here is derived from an EMBL/GenBank/DDBJ whole genome shotgun (WGS) entry which is preliminary data.</text>
</comment>
<dbReference type="InterPro" id="IPR006139">
    <property type="entry name" value="D-isomer_2_OHA_DH_cat_dom"/>
</dbReference>
<dbReference type="PROSITE" id="PS00670">
    <property type="entry name" value="D_2_HYDROXYACID_DH_2"/>
    <property type="match status" value="1"/>
</dbReference>
<evidence type="ECO:0000313" key="6">
    <source>
        <dbReference type="EMBL" id="OQR91766.1"/>
    </source>
</evidence>
<proteinExistence type="inferred from homology"/>
<accession>A0A1V9Z177</accession>
<dbReference type="GO" id="GO:0030267">
    <property type="term" value="F:glyoxylate reductase (NADPH) activity"/>
    <property type="evidence" value="ECO:0007669"/>
    <property type="project" value="TreeGrafter"/>
</dbReference>
<gene>
    <name evidence="6" type="ORF">ACHHYP_04385</name>
</gene>
<dbReference type="GO" id="GO:0005829">
    <property type="term" value="C:cytosol"/>
    <property type="evidence" value="ECO:0007669"/>
    <property type="project" value="TreeGrafter"/>
</dbReference>
<evidence type="ECO:0000256" key="1">
    <source>
        <dbReference type="ARBA" id="ARBA00005854"/>
    </source>
</evidence>
<evidence type="ECO:0000259" key="4">
    <source>
        <dbReference type="Pfam" id="PF00389"/>
    </source>
</evidence>
<dbReference type="SUPFAM" id="SSF51735">
    <property type="entry name" value="NAD(P)-binding Rossmann-fold domains"/>
    <property type="match status" value="1"/>
</dbReference>
<dbReference type="PANTHER" id="PTHR10996">
    <property type="entry name" value="2-HYDROXYACID DEHYDROGENASE-RELATED"/>
    <property type="match status" value="1"/>
</dbReference>
<evidence type="ECO:0000313" key="7">
    <source>
        <dbReference type="Proteomes" id="UP000243579"/>
    </source>
</evidence>
<dbReference type="SUPFAM" id="SSF52283">
    <property type="entry name" value="Formate/glycerate dehydrogenase catalytic domain-like"/>
    <property type="match status" value="1"/>
</dbReference>
<dbReference type="PANTHER" id="PTHR10996:SF257">
    <property type="entry name" value="GLYOXYLATE REDUCTASE 1"/>
    <property type="match status" value="1"/>
</dbReference>
<dbReference type="Pfam" id="PF02826">
    <property type="entry name" value="2-Hacid_dh_C"/>
    <property type="match status" value="1"/>
</dbReference>
<dbReference type="InterPro" id="IPR029753">
    <property type="entry name" value="D-isomer_DH_CS"/>
</dbReference>
<dbReference type="PROSITE" id="PS00671">
    <property type="entry name" value="D_2_HYDROXYACID_DH_3"/>
    <property type="match status" value="1"/>
</dbReference>
<dbReference type="Gene3D" id="3.40.50.720">
    <property type="entry name" value="NAD(P)-binding Rossmann-like Domain"/>
    <property type="match status" value="2"/>
</dbReference>
<keyword evidence="6" id="KW-0670">Pyruvate</keyword>
<protein>
    <submittedName>
        <fullName evidence="6">Glyoxylate reductase/hydroxypyruvate reductase</fullName>
    </submittedName>
</protein>
<feature type="domain" description="D-isomer specific 2-hydroxyacid dehydrogenase NAD-binding" evidence="5">
    <location>
        <begin position="116"/>
        <end position="302"/>
    </location>
</feature>
<dbReference type="STRING" id="1202772.A0A1V9Z177"/>
<dbReference type="FunFam" id="3.40.50.720:FF:000026">
    <property type="entry name" value="Glyoxylate/hydroxypyruvate reductase B"/>
    <property type="match status" value="1"/>
</dbReference>
<evidence type="ECO:0000256" key="2">
    <source>
        <dbReference type="ARBA" id="ARBA00023002"/>
    </source>
</evidence>
<dbReference type="InterPro" id="IPR006140">
    <property type="entry name" value="D-isomer_DH_NAD-bd"/>
</dbReference>
<sequence>METPPWKLLVTRHIPYVLEQLAKNPTIRVDCYEAPDTPMPPDELTARAVGCDGVLIMHTDKITGSVLDAMGPTVQVISTISAGYDHVDVPACRARGVAVGNTSGCLHVSTAELAVSLTFAAKRRLAESHKCAAAGDWGKPLPEDVAHVYCHPRFCGSDVSNCTVGVVGLGEIGLTYARMMHFGFQCRILYTGRHEKTDLGGLPATFVDLPTLLAESDIVSLHCPLSEATRHLIDAGALRCMKRTAVLINTARGGIVDQDALAAALAAKTIAGAGLDVTTPEPLPSSHALFQAPNCLIVPHIGSATTRTRQAMCDRAIANAVAGMAGRPLPSPVL</sequence>
<dbReference type="OrthoDB" id="9991913at2759"/>
<keyword evidence="7" id="KW-1185">Reference proteome</keyword>
<dbReference type="Pfam" id="PF00389">
    <property type="entry name" value="2-Hacid_dh"/>
    <property type="match status" value="1"/>
</dbReference>
<dbReference type="GO" id="GO:0051287">
    <property type="term" value="F:NAD binding"/>
    <property type="evidence" value="ECO:0007669"/>
    <property type="project" value="InterPro"/>
</dbReference>
<dbReference type="CDD" id="cd05301">
    <property type="entry name" value="GDH"/>
    <property type="match status" value="1"/>
</dbReference>
<feature type="domain" description="D-isomer specific 2-hydroxyacid dehydrogenase catalytic" evidence="4">
    <location>
        <begin position="10"/>
        <end position="333"/>
    </location>
</feature>
<reference evidence="6 7" key="1">
    <citation type="journal article" date="2014" name="Genome Biol. Evol.">
        <title>The secreted proteins of Achlya hypogyna and Thraustotheca clavata identify the ancestral oomycete secretome and reveal gene acquisitions by horizontal gene transfer.</title>
        <authorList>
            <person name="Misner I."/>
            <person name="Blouin N."/>
            <person name="Leonard G."/>
            <person name="Richards T.A."/>
            <person name="Lane C.E."/>
        </authorList>
    </citation>
    <scope>NUCLEOTIDE SEQUENCE [LARGE SCALE GENOMIC DNA]</scope>
    <source>
        <strain evidence="6 7">ATCC 48635</strain>
    </source>
</reference>
<organism evidence="6 7">
    <name type="scientific">Achlya hypogyna</name>
    <name type="common">Oomycete</name>
    <name type="synonym">Protoachlya hypogyna</name>
    <dbReference type="NCBI Taxonomy" id="1202772"/>
    <lineage>
        <taxon>Eukaryota</taxon>
        <taxon>Sar</taxon>
        <taxon>Stramenopiles</taxon>
        <taxon>Oomycota</taxon>
        <taxon>Saprolegniomycetes</taxon>
        <taxon>Saprolegniales</taxon>
        <taxon>Achlyaceae</taxon>
        <taxon>Achlya</taxon>
    </lineage>
</organism>
<dbReference type="AlphaFoldDB" id="A0A1V9Z177"/>
<evidence type="ECO:0000259" key="5">
    <source>
        <dbReference type="Pfam" id="PF02826"/>
    </source>
</evidence>
<name>A0A1V9Z177_ACHHY</name>
<dbReference type="InterPro" id="IPR050223">
    <property type="entry name" value="D-isomer_2-hydroxyacid_DH"/>
</dbReference>